<evidence type="ECO:0000256" key="2">
    <source>
        <dbReference type="ARBA" id="ARBA00004736"/>
    </source>
</evidence>
<reference evidence="10 11" key="1">
    <citation type="submission" date="2021-12" db="EMBL/GenBank/DDBJ databases">
        <title>Characterization of novel class B3 metallo-beta-lactamase from novel Pseudomonas species.</title>
        <authorList>
            <person name="Yamada K."/>
            <person name="Aoki K."/>
            <person name="Ishii Y."/>
        </authorList>
    </citation>
    <scope>NUCLEOTIDE SEQUENCE [LARGE SCALE GENOMIC DNA]</scope>
    <source>
        <strain evidence="10 11">TUM20286</strain>
    </source>
</reference>
<comment type="similarity">
    <text evidence="3">Belongs to the KHG/KDPG aldolase family.</text>
</comment>
<proteinExistence type="inferred from homology"/>
<dbReference type="PANTHER" id="PTHR30246:SF1">
    <property type="entry name" value="2-DEHYDRO-3-DEOXY-6-PHOSPHOGALACTONATE ALDOLASE-RELATED"/>
    <property type="match status" value="1"/>
</dbReference>
<dbReference type="EC" id="4.1.2.14" evidence="5"/>
<dbReference type="InterPro" id="IPR013785">
    <property type="entry name" value="Aldolase_TIM"/>
</dbReference>
<evidence type="ECO:0000256" key="3">
    <source>
        <dbReference type="ARBA" id="ARBA00006906"/>
    </source>
</evidence>
<keyword evidence="8" id="KW-0119">Carbohydrate metabolism</keyword>
<organism evidence="10 11">
    <name type="scientific">Pseudomonas tohonis</name>
    <dbReference type="NCBI Taxonomy" id="2725477"/>
    <lineage>
        <taxon>Bacteria</taxon>
        <taxon>Pseudomonadati</taxon>
        <taxon>Pseudomonadota</taxon>
        <taxon>Gammaproteobacteria</taxon>
        <taxon>Pseudomonadales</taxon>
        <taxon>Pseudomonadaceae</taxon>
        <taxon>Pseudomonas</taxon>
    </lineage>
</organism>
<evidence type="ECO:0000256" key="4">
    <source>
        <dbReference type="ARBA" id="ARBA00011233"/>
    </source>
</evidence>
<dbReference type="NCBIfam" id="TIGR01182">
    <property type="entry name" value="eda"/>
    <property type="match status" value="1"/>
</dbReference>
<keyword evidence="11" id="KW-1185">Reference proteome</keyword>
<comment type="catalytic activity">
    <reaction evidence="1">
        <text>2-dehydro-3-deoxy-6-phospho-D-gluconate = D-glyceraldehyde 3-phosphate + pyruvate</text>
        <dbReference type="Rhea" id="RHEA:17089"/>
        <dbReference type="ChEBI" id="CHEBI:15361"/>
        <dbReference type="ChEBI" id="CHEBI:57569"/>
        <dbReference type="ChEBI" id="CHEBI:59776"/>
        <dbReference type="EC" id="4.1.2.14"/>
    </reaction>
</comment>
<comment type="caution">
    <text evidence="10">The sequence shown here is derived from an EMBL/GenBank/DDBJ whole genome shotgun (WGS) entry which is preliminary data.</text>
</comment>
<dbReference type="PANTHER" id="PTHR30246">
    <property type="entry name" value="2-KETO-3-DEOXY-6-PHOSPHOGLUCONATE ALDOLASE"/>
    <property type="match status" value="1"/>
</dbReference>
<protein>
    <recommendedName>
        <fullName evidence="5">2-dehydro-3-deoxy-phosphogluconate aldolase</fullName>
        <ecNumber evidence="5">4.1.2.14</ecNumber>
    </recommendedName>
</protein>
<feature type="compositionally biased region" description="Polar residues" evidence="9">
    <location>
        <begin position="10"/>
        <end position="19"/>
    </location>
</feature>
<name>A0ABQ4VWU1_9PSED</name>
<dbReference type="Gene3D" id="3.20.20.70">
    <property type="entry name" value="Aldolase class I"/>
    <property type="match status" value="1"/>
</dbReference>
<evidence type="ECO:0000313" key="11">
    <source>
        <dbReference type="Proteomes" id="UP001054892"/>
    </source>
</evidence>
<dbReference type="SUPFAM" id="SSF51569">
    <property type="entry name" value="Aldolase"/>
    <property type="match status" value="1"/>
</dbReference>
<dbReference type="PROSITE" id="PS00160">
    <property type="entry name" value="ALDOLASE_KDPG_KHG_2"/>
    <property type="match status" value="1"/>
</dbReference>
<evidence type="ECO:0000256" key="9">
    <source>
        <dbReference type="SAM" id="MobiDB-lite"/>
    </source>
</evidence>
<dbReference type="InterPro" id="IPR031338">
    <property type="entry name" value="KDPG/KHG_AS_2"/>
</dbReference>
<evidence type="ECO:0000256" key="7">
    <source>
        <dbReference type="ARBA" id="ARBA00023270"/>
    </source>
</evidence>
<dbReference type="InterPro" id="IPR000887">
    <property type="entry name" value="Aldlse_KDPG_KHG"/>
</dbReference>
<dbReference type="Proteomes" id="UP001054892">
    <property type="component" value="Unassembled WGS sequence"/>
</dbReference>
<evidence type="ECO:0000256" key="1">
    <source>
        <dbReference type="ARBA" id="ARBA00000654"/>
    </source>
</evidence>
<keyword evidence="7" id="KW-0704">Schiff base</keyword>
<sequence>MPLSPKDPVMTQNPSQARSVPSMAEKVEMIDRLCAEARILPVITIEREEDILPLADALAAGGLRALEITLRSEHGLTAIRLLREQRPDLLIGAGTVLDEQMLAEAEAAGAQFIVTPGCTAELLDAGRQSPLPLLPGVGSASEIMLGHARGYRRFKLFPAEVVGGAAALKAFAGPFPGIRFCPTGGVKPDNVRSYMALPNVMCVGGTWMMESAWVRAGDWARIEATTAEALRLLQ</sequence>
<dbReference type="NCBIfam" id="NF004325">
    <property type="entry name" value="PRK05718.1"/>
    <property type="match status" value="1"/>
</dbReference>
<evidence type="ECO:0000256" key="8">
    <source>
        <dbReference type="ARBA" id="ARBA00023277"/>
    </source>
</evidence>
<accession>A0ABQ4VWU1</accession>
<comment type="pathway">
    <text evidence="2">Carbohydrate acid metabolism; 2-dehydro-3-deoxy-D-gluconate degradation; D-glyceraldehyde 3-phosphate and pyruvate from 2-dehydro-3-deoxy-D-gluconate: step 2/2.</text>
</comment>
<gene>
    <name evidence="10" type="ORF">TUM20286_19040</name>
</gene>
<feature type="region of interest" description="Disordered" evidence="9">
    <location>
        <begin position="1"/>
        <end position="20"/>
    </location>
</feature>
<evidence type="ECO:0000313" key="10">
    <source>
        <dbReference type="EMBL" id="GJN52152.1"/>
    </source>
</evidence>
<dbReference type="PROSITE" id="PS00159">
    <property type="entry name" value="ALDOLASE_KDPG_KHG_1"/>
    <property type="match status" value="1"/>
</dbReference>
<comment type="subunit">
    <text evidence="4">Homotrimer.</text>
</comment>
<dbReference type="Pfam" id="PF01081">
    <property type="entry name" value="Aldolase"/>
    <property type="match status" value="1"/>
</dbReference>
<dbReference type="EMBL" id="BQKM01000003">
    <property type="protein sequence ID" value="GJN52152.1"/>
    <property type="molecule type" value="Genomic_DNA"/>
</dbReference>
<dbReference type="CDD" id="cd00452">
    <property type="entry name" value="KDPG_aldolase"/>
    <property type="match status" value="1"/>
</dbReference>
<dbReference type="InterPro" id="IPR031337">
    <property type="entry name" value="KDPG/KHG_AS_1"/>
</dbReference>
<evidence type="ECO:0000256" key="5">
    <source>
        <dbReference type="ARBA" id="ARBA00013063"/>
    </source>
</evidence>
<keyword evidence="6" id="KW-0456">Lyase</keyword>
<evidence type="ECO:0000256" key="6">
    <source>
        <dbReference type="ARBA" id="ARBA00023239"/>
    </source>
</evidence>